<sequence length="431" mass="48453">MVSLTALTDPAQHYQLFEYLQKLKADPNGWRNCIENIVQQNFSGVEEHFVLLQVIESYLANKYVKDDDGQEAVRLWMSSWLQTIASSESPPNYLSNKMAQLFALVFAADFPVRWPQYMHEVFLQRLDSPAVVLFFLRTLMAIDSEVVNREIQRTKEVFDRNTRIKDAMRDLCVVDVANVWTNILSTDENDKAPELCLDVIGCYVDWIDIELVVNDTMVPLIIGCLNDEKTSESAVRAICAIIEKGMDAQKKFALVSALYVLLQQNGSLSATPESDAEAVAQSGMLLNAIGCALIVCHTRTLQSSYKRSRSGELITEASKQESDAEAVAHSGMLLNAIGCALIVCHTRFDKDNEMERRKECDALLENTLTCALQCFSHENVDASQTVVEFLREYVSMLKGEPLSSQHEAYLSELVGIIINRWVMPSFPLSVI</sequence>
<dbReference type="GO" id="GO:0031267">
    <property type="term" value="F:small GTPase binding"/>
    <property type="evidence" value="ECO:0007669"/>
    <property type="project" value="InterPro"/>
</dbReference>
<dbReference type="AlphaFoldDB" id="A0A0B2VM39"/>
<dbReference type="EMBL" id="JPKZ01001367">
    <property type="protein sequence ID" value="KHN82419.1"/>
    <property type="molecule type" value="Genomic_DNA"/>
</dbReference>
<evidence type="ECO:0000313" key="11">
    <source>
        <dbReference type="EMBL" id="KHN82419.1"/>
    </source>
</evidence>
<evidence type="ECO:0000313" key="12">
    <source>
        <dbReference type="Proteomes" id="UP000031036"/>
    </source>
</evidence>
<keyword evidence="5 9" id="KW-0694">RNA-binding</keyword>
<dbReference type="Gene3D" id="1.25.10.10">
    <property type="entry name" value="Leucine-rich Repeat Variant"/>
    <property type="match status" value="2"/>
</dbReference>
<dbReference type="PANTHER" id="PTHR15952:SF11">
    <property type="entry name" value="EXPORTIN-T"/>
    <property type="match status" value="1"/>
</dbReference>
<keyword evidence="12" id="KW-1185">Reference proteome</keyword>
<gene>
    <name evidence="11" type="primary">Xpot</name>
    <name evidence="11" type="ORF">Tcan_04751</name>
</gene>
<dbReference type="GO" id="GO:0016363">
    <property type="term" value="C:nuclear matrix"/>
    <property type="evidence" value="ECO:0007669"/>
    <property type="project" value="TreeGrafter"/>
</dbReference>
<keyword evidence="6 9" id="KW-0539">Nucleus</keyword>
<organism evidence="11 12">
    <name type="scientific">Toxocara canis</name>
    <name type="common">Canine roundworm</name>
    <dbReference type="NCBI Taxonomy" id="6265"/>
    <lineage>
        <taxon>Eukaryota</taxon>
        <taxon>Metazoa</taxon>
        <taxon>Ecdysozoa</taxon>
        <taxon>Nematoda</taxon>
        <taxon>Chromadorea</taxon>
        <taxon>Rhabditida</taxon>
        <taxon>Spirurina</taxon>
        <taxon>Ascaridomorpha</taxon>
        <taxon>Ascaridoidea</taxon>
        <taxon>Toxocaridae</taxon>
        <taxon>Toxocara</taxon>
    </lineage>
</organism>
<evidence type="ECO:0000256" key="1">
    <source>
        <dbReference type="ARBA" id="ARBA00004496"/>
    </source>
</evidence>
<comment type="caution">
    <text evidence="11">The sequence shown here is derived from an EMBL/GenBank/DDBJ whole genome shotgun (WGS) entry which is preliminary data.</text>
</comment>
<evidence type="ECO:0000259" key="10">
    <source>
        <dbReference type="Pfam" id="PF08389"/>
    </source>
</evidence>
<dbReference type="Pfam" id="PF08389">
    <property type="entry name" value="Xpo1"/>
    <property type="match status" value="1"/>
</dbReference>
<dbReference type="SUPFAM" id="SSF48371">
    <property type="entry name" value="ARM repeat"/>
    <property type="match status" value="1"/>
</dbReference>
<protein>
    <recommendedName>
        <fullName evidence="2 9">Exportin-T</fullName>
    </recommendedName>
    <alternativeName>
        <fullName evidence="7 9">Exportin(tRNA)</fullName>
    </alternativeName>
    <alternativeName>
        <fullName evidence="8 9">tRNA exportin</fullName>
    </alternativeName>
</protein>
<keyword evidence="4 9" id="KW-0820">tRNA-binding</keyword>
<comment type="similarity">
    <text evidence="9">Belongs to the exportin family.</text>
</comment>
<dbReference type="STRING" id="6265.A0A0B2VM39"/>
<dbReference type="PANTHER" id="PTHR15952">
    <property type="entry name" value="EXPORTIN-T/LOS1"/>
    <property type="match status" value="1"/>
</dbReference>
<dbReference type="OMA" id="LYICHEN"/>
<evidence type="ECO:0000256" key="6">
    <source>
        <dbReference type="ARBA" id="ARBA00023242"/>
    </source>
</evidence>
<accession>A0A0B2VM39</accession>
<dbReference type="GO" id="GO:0000049">
    <property type="term" value="F:tRNA binding"/>
    <property type="evidence" value="ECO:0007669"/>
    <property type="project" value="UniProtKB-UniRule"/>
</dbReference>
<comment type="function">
    <text evidence="9">tRNA nucleus export receptor which facilitates tRNA translocation across the nuclear pore complex.</text>
</comment>
<evidence type="ECO:0000256" key="9">
    <source>
        <dbReference type="RuleBase" id="RU366037"/>
    </source>
</evidence>
<comment type="subcellular location">
    <subcellularLocation>
        <location evidence="1 9">Cytoplasm</location>
    </subcellularLocation>
    <subcellularLocation>
        <location evidence="9">Nucleus</location>
    </subcellularLocation>
    <text evidence="9">Shuttles between the nucleus and the cytoplasm.</text>
</comment>
<dbReference type="GO" id="GO:0005643">
    <property type="term" value="C:nuclear pore"/>
    <property type="evidence" value="ECO:0007669"/>
    <property type="project" value="TreeGrafter"/>
</dbReference>
<proteinExistence type="inferred from homology"/>
<dbReference type="GO" id="GO:0071528">
    <property type="term" value="P:tRNA re-export from nucleus"/>
    <property type="evidence" value="ECO:0007669"/>
    <property type="project" value="UniProtKB-UniRule"/>
</dbReference>
<dbReference type="Proteomes" id="UP000031036">
    <property type="component" value="Unassembled WGS sequence"/>
</dbReference>
<evidence type="ECO:0000256" key="7">
    <source>
        <dbReference type="ARBA" id="ARBA00029784"/>
    </source>
</evidence>
<evidence type="ECO:0000256" key="2">
    <source>
        <dbReference type="ARBA" id="ARBA00018928"/>
    </source>
</evidence>
<dbReference type="InterPro" id="IPR011989">
    <property type="entry name" value="ARM-like"/>
</dbReference>
<evidence type="ECO:0000256" key="4">
    <source>
        <dbReference type="ARBA" id="ARBA00022555"/>
    </source>
</evidence>
<dbReference type="InterPro" id="IPR013598">
    <property type="entry name" value="Exportin-1/Importin-b-like"/>
</dbReference>
<dbReference type="OrthoDB" id="26399at2759"/>
<name>A0A0B2VM39_TOXCA</name>
<dbReference type="InterPro" id="IPR016024">
    <property type="entry name" value="ARM-type_fold"/>
</dbReference>
<reference evidence="11 12" key="1">
    <citation type="submission" date="2014-11" db="EMBL/GenBank/DDBJ databases">
        <title>Genetic blueprint of the zoonotic pathogen Toxocara canis.</title>
        <authorList>
            <person name="Zhu X.-Q."/>
            <person name="Korhonen P.K."/>
            <person name="Cai H."/>
            <person name="Young N.D."/>
            <person name="Nejsum P."/>
            <person name="von Samson-Himmelstjerna G."/>
            <person name="Boag P.R."/>
            <person name="Tan P."/>
            <person name="Li Q."/>
            <person name="Min J."/>
            <person name="Yang Y."/>
            <person name="Wang X."/>
            <person name="Fang X."/>
            <person name="Hall R.S."/>
            <person name="Hofmann A."/>
            <person name="Sternberg P.W."/>
            <person name="Jex A.R."/>
            <person name="Gasser R.B."/>
        </authorList>
    </citation>
    <scope>NUCLEOTIDE SEQUENCE [LARGE SCALE GENOMIC DNA]</scope>
    <source>
        <strain evidence="11">PN_DK_2014</strain>
    </source>
</reference>
<evidence type="ECO:0000256" key="8">
    <source>
        <dbReference type="ARBA" id="ARBA00032199"/>
    </source>
</evidence>
<dbReference type="InterPro" id="IPR040017">
    <property type="entry name" value="XPOT"/>
</dbReference>
<feature type="domain" description="Exportin-1/Importin-beta-like" evidence="10">
    <location>
        <begin position="91"/>
        <end position="236"/>
    </location>
</feature>
<keyword evidence="3 9" id="KW-0963">Cytoplasm</keyword>
<evidence type="ECO:0000256" key="3">
    <source>
        <dbReference type="ARBA" id="ARBA00022490"/>
    </source>
</evidence>
<keyword evidence="9" id="KW-0813">Transport</keyword>
<evidence type="ECO:0000256" key="5">
    <source>
        <dbReference type="ARBA" id="ARBA00022884"/>
    </source>
</evidence>
<dbReference type="GO" id="GO:0005737">
    <property type="term" value="C:cytoplasm"/>
    <property type="evidence" value="ECO:0007669"/>
    <property type="project" value="UniProtKB-SubCell"/>
</dbReference>